<evidence type="ECO:0000313" key="1">
    <source>
        <dbReference type="EMBL" id="KAI0033168.1"/>
    </source>
</evidence>
<protein>
    <submittedName>
        <fullName evidence="1">Uncharacterized protein</fullName>
    </submittedName>
</protein>
<keyword evidence="2" id="KW-1185">Reference proteome</keyword>
<dbReference type="Proteomes" id="UP000814128">
    <property type="component" value="Unassembled WGS sequence"/>
</dbReference>
<comment type="caution">
    <text evidence="1">The sequence shown here is derived from an EMBL/GenBank/DDBJ whole genome shotgun (WGS) entry which is preliminary data.</text>
</comment>
<evidence type="ECO:0000313" key="2">
    <source>
        <dbReference type="Proteomes" id="UP000814128"/>
    </source>
</evidence>
<accession>A0ACB8QNF5</accession>
<gene>
    <name evidence="1" type="ORF">K488DRAFT_85171</name>
</gene>
<sequence length="196" mass="21449">MAASYTSFAPYAPPPDEQLNASDQSSSSRFNRPWFPSQPSLSYSQSQSYQSGGVPTLETATATGFGSDDVVAAAVEDGPSSLWETRFGYRVDVLAAFAYVLGPISAFLLLALETHNDYARFHAYQSALLSTPLLLLRIIASIFALAGFFKLLFSLLLVGPCLFMAYRAFIDASRNGLARYHLPFVGDLADQWLHDE</sequence>
<organism evidence="1 2">
    <name type="scientific">Vararia minispora EC-137</name>
    <dbReference type="NCBI Taxonomy" id="1314806"/>
    <lineage>
        <taxon>Eukaryota</taxon>
        <taxon>Fungi</taxon>
        <taxon>Dikarya</taxon>
        <taxon>Basidiomycota</taxon>
        <taxon>Agaricomycotina</taxon>
        <taxon>Agaricomycetes</taxon>
        <taxon>Russulales</taxon>
        <taxon>Lachnocladiaceae</taxon>
        <taxon>Vararia</taxon>
    </lineage>
</organism>
<proteinExistence type="predicted"/>
<name>A0ACB8QNF5_9AGAM</name>
<reference evidence="1" key="1">
    <citation type="submission" date="2021-02" db="EMBL/GenBank/DDBJ databases">
        <authorList>
            <consortium name="DOE Joint Genome Institute"/>
            <person name="Ahrendt S."/>
            <person name="Looney B.P."/>
            <person name="Miyauchi S."/>
            <person name="Morin E."/>
            <person name="Drula E."/>
            <person name="Courty P.E."/>
            <person name="Chicoki N."/>
            <person name="Fauchery L."/>
            <person name="Kohler A."/>
            <person name="Kuo A."/>
            <person name="Labutti K."/>
            <person name="Pangilinan J."/>
            <person name="Lipzen A."/>
            <person name="Riley R."/>
            <person name="Andreopoulos W."/>
            <person name="He G."/>
            <person name="Johnson J."/>
            <person name="Barry K.W."/>
            <person name="Grigoriev I.V."/>
            <person name="Nagy L."/>
            <person name="Hibbett D."/>
            <person name="Henrissat B."/>
            <person name="Matheny P.B."/>
            <person name="Labbe J."/>
            <person name="Martin F."/>
        </authorList>
    </citation>
    <scope>NUCLEOTIDE SEQUENCE</scope>
    <source>
        <strain evidence="1">EC-137</strain>
    </source>
</reference>
<reference evidence="1" key="2">
    <citation type="journal article" date="2022" name="New Phytol.">
        <title>Evolutionary transition to the ectomycorrhizal habit in the genomes of a hyperdiverse lineage of mushroom-forming fungi.</title>
        <authorList>
            <person name="Looney B."/>
            <person name="Miyauchi S."/>
            <person name="Morin E."/>
            <person name="Drula E."/>
            <person name="Courty P.E."/>
            <person name="Kohler A."/>
            <person name="Kuo A."/>
            <person name="LaButti K."/>
            <person name="Pangilinan J."/>
            <person name="Lipzen A."/>
            <person name="Riley R."/>
            <person name="Andreopoulos W."/>
            <person name="He G."/>
            <person name="Johnson J."/>
            <person name="Nolan M."/>
            <person name="Tritt A."/>
            <person name="Barry K.W."/>
            <person name="Grigoriev I.V."/>
            <person name="Nagy L.G."/>
            <person name="Hibbett D."/>
            <person name="Henrissat B."/>
            <person name="Matheny P.B."/>
            <person name="Labbe J."/>
            <person name="Martin F.M."/>
        </authorList>
    </citation>
    <scope>NUCLEOTIDE SEQUENCE</scope>
    <source>
        <strain evidence="1">EC-137</strain>
    </source>
</reference>
<dbReference type="EMBL" id="MU273526">
    <property type="protein sequence ID" value="KAI0033168.1"/>
    <property type="molecule type" value="Genomic_DNA"/>
</dbReference>